<dbReference type="RefSeq" id="WP_071449129.1">
    <property type="nucleotide sequence ID" value="NZ_LR031358.1"/>
</dbReference>
<dbReference type="EMBL" id="LR031358">
    <property type="protein sequence ID" value="VDB99126.1"/>
    <property type="molecule type" value="Genomic_DNA"/>
</dbReference>
<organism evidence="2 4">
    <name type="scientific">Oenococcus oeni</name>
    <name type="common">Leuconostoc oenos</name>
    <dbReference type="NCBI Taxonomy" id="1247"/>
    <lineage>
        <taxon>Bacteria</taxon>
        <taxon>Bacillati</taxon>
        <taxon>Bacillota</taxon>
        <taxon>Bacilli</taxon>
        <taxon>Lactobacillales</taxon>
        <taxon>Lactobacillaceae</taxon>
        <taxon>Oenococcus</taxon>
    </lineage>
</organism>
<dbReference type="NCBIfam" id="NF005085">
    <property type="entry name" value="PRK06520.1"/>
    <property type="match status" value="1"/>
</dbReference>
<dbReference type="AlphaFoldDB" id="A0A6N4A7E5"/>
<protein>
    <submittedName>
        <fullName evidence="3">Methyl-tetrahydrofolate methyltransferase</fullName>
    </submittedName>
</protein>
<dbReference type="InterPro" id="IPR038071">
    <property type="entry name" value="UROD/MetE-like_sf"/>
</dbReference>
<gene>
    <name evidence="3" type="primary">yxjH</name>
    <name evidence="2" type="ORF">ATX59_08515</name>
    <name evidence="3" type="ORF">OENI_1744</name>
</gene>
<feature type="domain" description="Cobalamin-independent methionine synthase MetE C-terminal/archaeal" evidence="1">
    <location>
        <begin position="171"/>
        <end position="351"/>
    </location>
</feature>
<dbReference type="GO" id="GO:0008270">
    <property type="term" value="F:zinc ion binding"/>
    <property type="evidence" value="ECO:0007669"/>
    <property type="project" value="InterPro"/>
</dbReference>
<dbReference type="Proteomes" id="UP000294726">
    <property type="component" value="Chromosome"/>
</dbReference>
<dbReference type="Proteomes" id="UP000181728">
    <property type="component" value="Unassembled WGS sequence"/>
</dbReference>
<name>A0A6N4A7E5_OENOE</name>
<evidence type="ECO:0000259" key="1">
    <source>
        <dbReference type="Pfam" id="PF01717"/>
    </source>
</evidence>
<evidence type="ECO:0000313" key="2">
    <source>
        <dbReference type="EMBL" id="OIM20504.1"/>
    </source>
</evidence>
<keyword evidence="3" id="KW-0489">Methyltransferase</keyword>
<reference evidence="2 4" key="1">
    <citation type="journal article" date="2016" name="BMC Genomics">
        <title>Consensus pan-genome assembly of the specialised wine bacterium Oenococcus oeni.</title>
        <authorList>
            <person name="Sternes P.R."/>
            <person name="Borneman A.R."/>
        </authorList>
    </citation>
    <scope>NUCLEOTIDE SEQUENCE [LARGE SCALE GENOMIC DNA]</scope>
    <source>
        <strain evidence="2 4">AWRIB661</strain>
    </source>
</reference>
<keyword evidence="3" id="KW-0808">Transferase</keyword>
<dbReference type="CDD" id="cd03311">
    <property type="entry name" value="CIMS_C_terminal_like"/>
    <property type="match status" value="1"/>
</dbReference>
<dbReference type="PANTHER" id="PTHR43844">
    <property type="entry name" value="METHIONINE SYNTHASE"/>
    <property type="match status" value="1"/>
</dbReference>
<dbReference type="Pfam" id="PF01717">
    <property type="entry name" value="Meth_synt_2"/>
    <property type="match status" value="1"/>
</dbReference>
<dbReference type="GO" id="GO:0003871">
    <property type="term" value="F:5-methyltetrahydropteroyltriglutamate-homocysteine S-methyltransferase activity"/>
    <property type="evidence" value="ECO:0007669"/>
    <property type="project" value="InterPro"/>
</dbReference>
<sequence>MSENTNITLTRPPFRADIVGSFLRPENLKIAHKKFNAGEIDQEKLLEIQQKEIKKIVDKQVELGLNDVTDGEFSRSWWHLDFLWGLSGVGKYDYEKSYKFHGSKTRTDNAELVGKIAYNPNHPFFAAFKYLKSITPSNILPKQTIPSPSLLFRDNRSDNWHHFYENWIDYLADIAAAYHKTILHFYELGARYIQLDDTTWAFLISKLNDTKNDPENRQKYEKIANDSIQVINNLLKDLPEDLTVTTHICRGNFKSTYLFSGSYDVIAKYLAQLNYDGLFLEYDNDRSGGFQPLKQIWNQDSNKRIILGIVTSKLPALEEQTKLIDRIQEASEYVPLKNLGISTQCGFASTEEGNLLTEDQQWEKLKLVISTAKKVWKE</sequence>
<evidence type="ECO:0000313" key="3">
    <source>
        <dbReference type="EMBL" id="VDB99126.1"/>
    </source>
</evidence>
<dbReference type="EMBL" id="MLOK01000055">
    <property type="protein sequence ID" value="OIM20504.1"/>
    <property type="molecule type" value="Genomic_DNA"/>
</dbReference>
<evidence type="ECO:0000313" key="4">
    <source>
        <dbReference type="Proteomes" id="UP000181728"/>
    </source>
</evidence>
<reference evidence="3 5" key="2">
    <citation type="submission" date="2018-08" db="EMBL/GenBank/DDBJ databases">
        <authorList>
            <person name="Lorentzen P. G. S. M."/>
        </authorList>
    </citation>
    <scope>NUCLEOTIDE SEQUENCE [LARGE SCALE GENOMIC DNA]</scope>
    <source>
        <strain evidence="3 5">CRBO_1381</strain>
    </source>
</reference>
<dbReference type="NCBIfam" id="NF004875">
    <property type="entry name" value="PRK06233.1"/>
    <property type="match status" value="1"/>
</dbReference>
<dbReference type="SUPFAM" id="SSF51726">
    <property type="entry name" value="UROD/MetE-like"/>
    <property type="match status" value="1"/>
</dbReference>
<proteinExistence type="predicted"/>
<dbReference type="Gene3D" id="3.20.20.210">
    <property type="match status" value="1"/>
</dbReference>
<dbReference type="InterPro" id="IPR002629">
    <property type="entry name" value="Met_Synth_C/arc"/>
</dbReference>
<evidence type="ECO:0000313" key="5">
    <source>
        <dbReference type="Proteomes" id="UP000294726"/>
    </source>
</evidence>
<accession>A0A6N4A7E5</accession>
<dbReference type="PANTHER" id="PTHR43844:SF1">
    <property type="entry name" value="METHIONINE SYNTHASE"/>
    <property type="match status" value="1"/>
</dbReference>
<dbReference type="GO" id="GO:0032259">
    <property type="term" value="P:methylation"/>
    <property type="evidence" value="ECO:0007669"/>
    <property type="project" value="UniProtKB-KW"/>
</dbReference>
<dbReference type="GO" id="GO:0009086">
    <property type="term" value="P:methionine biosynthetic process"/>
    <property type="evidence" value="ECO:0007669"/>
    <property type="project" value="InterPro"/>
</dbReference>